<feature type="transmembrane region" description="Helical" evidence="2">
    <location>
        <begin position="282"/>
        <end position="302"/>
    </location>
</feature>
<dbReference type="Proteomes" id="UP001500253">
    <property type="component" value="Unassembled WGS sequence"/>
</dbReference>
<keyword evidence="4" id="KW-1185">Reference proteome</keyword>
<accession>A0ABP5T1F2</accession>
<dbReference type="PANTHER" id="PTHR37305:SF1">
    <property type="entry name" value="MEMBRANE PROTEIN"/>
    <property type="match status" value="1"/>
</dbReference>
<evidence type="ECO:0000313" key="4">
    <source>
        <dbReference type="Proteomes" id="UP001500253"/>
    </source>
</evidence>
<keyword evidence="2" id="KW-0472">Membrane</keyword>
<dbReference type="SUPFAM" id="SSF81995">
    <property type="entry name" value="beta-sandwich domain of Sec23/24"/>
    <property type="match status" value="1"/>
</dbReference>
<evidence type="ECO:0000256" key="2">
    <source>
        <dbReference type="SAM" id="Phobius"/>
    </source>
</evidence>
<feature type="transmembrane region" description="Helical" evidence="2">
    <location>
        <begin position="200"/>
        <end position="220"/>
    </location>
</feature>
<gene>
    <name evidence="3" type="ORF">GCM10010246_30560</name>
</gene>
<sequence length="391" mass="40744">MTTPYQQPAQGTQPPAPPQPPQQPGQAPQGAPQHAPHQQAPHQQAPQHTGQAPQGAPQHAPHQQAPHQQPPQHTGQAPQGAPQHAPQQPGQPQQQAHYQQAPQAPQAHQPGAQAPQGAPQQGYAAGPVAGYTSPIPIRRTHLGHAIASEWTKIKSVRSTIWTLSVMVALVVGIGLLVAGGTNDSDYSSTPTTIPGLFGTLLGQLCIVTLGVLVVSSEYGTGMIRTTFTASPQRSRVLTAKALVFFAVSFVTTTVALALVAWMSSGMHSGPGVQEPTSKQMMGATLGAGLYVSLLGLLSLAVGSMLRHSAGAITTMLGVVLLPAILPAFLMMSSSLQTLGEKMQKYSSPQSLAALFQIDDELGTGWSQLGVLAGITFAALVAAYALLEKRDV</sequence>
<keyword evidence="2" id="KW-1133">Transmembrane helix</keyword>
<dbReference type="RefSeq" id="WP_346175003.1">
    <property type="nucleotide sequence ID" value="NZ_BAAASD010000010.1"/>
</dbReference>
<dbReference type="PANTHER" id="PTHR37305">
    <property type="entry name" value="INTEGRAL MEMBRANE PROTEIN-RELATED"/>
    <property type="match status" value="1"/>
</dbReference>
<evidence type="ECO:0000313" key="3">
    <source>
        <dbReference type="EMBL" id="GAA2342967.1"/>
    </source>
</evidence>
<reference evidence="4" key="1">
    <citation type="journal article" date="2019" name="Int. J. Syst. Evol. Microbiol.">
        <title>The Global Catalogue of Microorganisms (GCM) 10K type strain sequencing project: providing services to taxonomists for standard genome sequencing and annotation.</title>
        <authorList>
            <consortium name="The Broad Institute Genomics Platform"/>
            <consortium name="The Broad Institute Genome Sequencing Center for Infectious Disease"/>
            <person name="Wu L."/>
            <person name="Ma J."/>
        </authorList>
    </citation>
    <scope>NUCLEOTIDE SEQUENCE [LARGE SCALE GENOMIC DNA]</scope>
    <source>
        <strain evidence="4">JCM 4316</strain>
    </source>
</reference>
<feature type="compositionally biased region" description="Low complexity" evidence="1">
    <location>
        <begin position="24"/>
        <end position="127"/>
    </location>
</feature>
<evidence type="ECO:0008006" key="5">
    <source>
        <dbReference type="Google" id="ProtNLM"/>
    </source>
</evidence>
<dbReference type="Pfam" id="PF12730">
    <property type="entry name" value="ABC2_membrane_4"/>
    <property type="match status" value="1"/>
</dbReference>
<evidence type="ECO:0000256" key="1">
    <source>
        <dbReference type="SAM" id="MobiDB-lite"/>
    </source>
</evidence>
<keyword evidence="2" id="KW-0812">Transmembrane</keyword>
<dbReference type="EMBL" id="BAAASD010000010">
    <property type="protein sequence ID" value="GAA2342967.1"/>
    <property type="molecule type" value="Genomic_DNA"/>
</dbReference>
<feature type="region of interest" description="Disordered" evidence="1">
    <location>
        <begin position="1"/>
        <end position="127"/>
    </location>
</feature>
<feature type="transmembrane region" description="Helical" evidence="2">
    <location>
        <begin position="160"/>
        <end position="180"/>
    </location>
</feature>
<name>A0ABP5T1F2_9ACTN</name>
<feature type="transmembrane region" description="Helical" evidence="2">
    <location>
        <begin position="309"/>
        <end position="329"/>
    </location>
</feature>
<proteinExistence type="predicted"/>
<organism evidence="3 4">
    <name type="scientific">Streptomyces cuspidosporus</name>
    <dbReference type="NCBI Taxonomy" id="66882"/>
    <lineage>
        <taxon>Bacteria</taxon>
        <taxon>Bacillati</taxon>
        <taxon>Actinomycetota</taxon>
        <taxon>Actinomycetes</taxon>
        <taxon>Kitasatosporales</taxon>
        <taxon>Streptomycetaceae</taxon>
        <taxon>Streptomyces</taxon>
    </lineage>
</organism>
<comment type="caution">
    <text evidence="3">The sequence shown here is derived from an EMBL/GenBank/DDBJ whole genome shotgun (WGS) entry which is preliminary data.</text>
</comment>
<feature type="transmembrane region" description="Helical" evidence="2">
    <location>
        <begin position="241"/>
        <end position="262"/>
    </location>
</feature>
<feature type="transmembrane region" description="Helical" evidence="2">
    <location>
        <begin position="365"/>
        <end position="386"/>
    </location>
</feature>
<feature type="compositionally biased region" description="Pro residues" evidence="1">
    <location>
        <begin position="14"/>
        <end position="23"/>
    </location>
</feature>
<feature type="compositionally biased region" description="Low complexity" evidence="1">
    <location>
        <begin position="1"/>
        <end position="13"/>
    </location>
</feature>
<protein>
    <recommendedName>
        <fullName evidence="5">ABC transporter permease</fullName>
    </recommendedName>
</protein>